<evidence type="ECO:0000313" key="3">
    <source>
        <dbReference type="Proteomes" id="UP000789595"/>
    </source>
</evidence>
<reference evidence="2" key="1">
    <citation type="submission" date="2021-11" db="EMBL/GenBank/DDBJ databases">
        <authorList>
            <consortium name="Genoscope - CEA"/>
            <person name="William W."/>
        </authorList>
    </citation>
    <scope>NUCLEOTIDE SEQUENCE</scope>
</reference>
<proteinExistence type="predicted"/>
<dbReference type="EMBL" id="CAKKNE010000001">
    <property type="protein sequence ID" value="CAH0364846.1"/>
    <property type="molecule type" value="Genomic_DNA"/>
</dbReference>
<feature type="region of interest" description="Disordered" evidence="1">
    <location>
        <begin position="156"/>
        <end position="176"/>
    </location>
</feature>
<keyword evidence="3" id="KW-1185">Reference proteome</keyword>
<organism evidence="2 3">
    <name type="scientific">Pelagomonas calceolata</name>
    <dbReference type="NCBI Taxonomy" id="35677"/>
    <lineage>
        <taxon>Eukaryota</taxon>
        <taxon>Sar</taxon>
        <taxon>Stramenopiles</taxon>
        <taxon>Ochrophyta</taxon>
        <taxon>Pelagophyceae</taxon>
        <taxon>Pelagomonadales</taxon>
        <taxon>Pelagomonadaceae</taxon>
        <taxon>Pelagomonas</taxon>
    </lineage>
</organism>
<sequence length="251" mass="27310">MRLRASRQPLLRRRLMRPATPPSRPLSTKSRPPTTPPTRGSLGRPVPLSSIAKKPSRCRASSATTWVYASSSTTTPPKRFATAAFASRPESGCKMGSTAPSLKLTVLLPSSRYGSKGIRGVASRCPWPNLPFASRDCRKRWLSSGVSTNTLWRAPNVSDASTTTGAGGTNTPASSRTTDDGFWVRCRGTRRRSLRRTSSKLLRAWASNIGPGRGGFSATLSRSRRRSHASRRIGVRPTRRESTAFASSKKL</sequence>
<feature type="compositionally biased region" description="Basic residues" evidence="1">
    <location>
        <begin position="1"/>
        <end position="16"/>
    </location>
</feature>
<evidence type="ECO:0000313" key="2">
    <source>
        <dbReference type="EMBL" id="CAH0364846.1"/>
    </source>
</evidence>
<evidence type="ECO:0000256" key="1">
    <source>
        <dbReference type="SAM" id="MobiDB-lite"/>
    </source>
</evidence>
<dbReference type="AlphaFoldDB" id="A0A8J2SC34"/>
<protein>
    <submittedName>
        <fullName evidence="2">Uncharacterized protein</fullName>
    </submittedName>
</protein>
<accession>A0A8J2SC34</accession>
<feature type="compositionally biased region" description="Low complexity" evidence="1">
    <location>
        <begin position="160"/>
        <end position="175"/>
    </location>
</feature>
<gene>
    <name evidence="2" type="ORF">PECAL_1P12310</name>
</gene>
<comment type="caution">
    <text evidence="2">The sequence shown here is derived from an EMBL/GenBank/DDBJ whole genome shotgun (WGS) entry which is preliminary data.</text>
</comment>
<feature type="compositionally biased region" description="Low complexity" evidence="1">
    <location>
        <begin position="25"/>
        <end position="45"/>
    </location>
</feature>
<feature type="region of interest" description="Disordered" evidence="1">
    <location>
        <begin position="215"/>
        <end position="251"/>
    </location>
</feature>
<name>A0A8J2SC34_9STRA</name>
<feature type="compositionally biased region" description="Basic residues" evidence="1">
    <location>
        <begin position="222"/>
        <end position="234"/>
    </location>
</feature>
<dbReference type="Proteomes" id="UP000789595">
    <property type="component" value="Unassembled WGS sequence"/>
</dbReference>
<feature type="region of interest" description="Disordered" evidence="1">
    <location>
        <begin position="1"/>
        <end position="54"/>
    </location>
</feature>